<proteinExistence type="predicted"/>
<organism evidence="1">
    <name type="scientific">Myoviridae sp. ctv1i11</name>
    <dbReference type="NCBI Taxonomy" id="2826709"/>
    <lineage>
        <taxon>Viruses</taxon>
        <taxon>Duplodnaviria</taxon>
        <taxon>Heunggongvirae</taxon>
        <taxon>Uroviricota</taxon>
        <taxon>Caudoviricetes</taxon>
    </lineage>
</organism>
<sequence>MGVDTETSAVSTHCRVVHSDTFHVLTLLSWAVAQT</sequence>
<accession>A0A8S5MV39</accession>
<dbReference type="EMBL" id="BK014992">
    <property type="protein sequence ID" value="DAD86016.1"/>
    <property type="molecule type" value="Genomic_DNA"/>
</dbReference>
<reference evidence="1" key="1">
    <citation type="journal article" date="2021" name="Proc. Natl. Acad. Sci. U.S.A.">
        <title>A Catalog of Tens of Thousands of Viruses from Human Metagenomes Reveals Hidden Associations with Chronic Diseases.</title>
        <authorList>
            <person name="Tisza M.J."/>
            <person name="Buck C.B."/>
        </authorList>
    </citation>
    <scope>NUCLEOTIDE SEQUENCE</scope>
    <source>
        <strain evidence="1">Ctv1i11</strain>
    </source>
</reference>
<name>A0A8S5MV39_9CAUD</name>
<evidence type="ECO:0000313" key="1">
    <source>
        <dbReference type="EMBL" id="DAD86016.1"/>
    </source>
</evidence>
<protein>
    <submittedName>
        <fullName evidence="1">Uncharacterized protein</fullName>
    </submittedName>
</protein>